<evidence type="ECO:0000256" key="4">
    <source>
        <dbReference type="ARBA" id="ARBA00022729"/>
    </source>
</evidence>
<name>A0A6L6VGJ1_AGRVI</name>
<dbReference type="Gene3D" id="3.10.105.10">
    <property type="entry name" value="Dipeptide-binding Protein, Domain 3"/>
    <property type="match status" value="1"/>
</dbReference>
<evidence type="ECO:0000313" key="7">
    <source>
        <dbReference type="EMBL" id="MUZ73437.1"/>
    </source>
</evidence>
<feature type="chain" id="PRO_5026980665" evidence="5">
    <location>
        <begin position="32"/>
        <end position="522"/>
    </location>
</feature>
<dbReference type="EMBL" id="WPHR01000008">
    <property type="protein sequence ID" value="MUZ73437.1"/>
    <property type="molecule type" value="Genomic_DNA"/>
</dbReference>
<proteinExistence type="inferred from homology"/>
<dbReference type="GO" id="GO:0030288">
    <property type="term" value="C:outer membrane-bounded periplasmic space"/>
    <property type="evidence" value="ECO:0007669"/>
    <property type="project" value="UniProtKB-ARBA"/>
</dbReference>
<dbReference type="PIRSF" id="PIRSF002741">
    <property type="entry name" value="MppA"/>
    <property type="match status" value="1"/>
</dbReference>
<dbReference type="GO" id="GO:1904680">
    <property type="term" value="F:peptide transmembrane transporter activity"/>
    <property type="evidence" value="ECO:0007669"/>
    <property type="project" value="TreeGrafter"/>
</dbReference>
<keyword evidence="4 5" id="KW-0732">Signal</keyword>
<dbReference type="GO" id="GO:0015833">
    <property type="term" value="P:peptide transport"/>
    <property type="evidence" value="ECO:0007669"/>
    <property type="project" value="TreeGrafter"/>
</dbReference>
<dbReference type="GO" id="GO:0043190">
    <property type="term" value="C:ATP-binding cassette (ABC) transporter complex"/>
    <property type="evidence" value="ECO:0007669"/>
    <property type="project" value="InterPro"/>
</dbReference>
<reference evidence="7 8" key="1">
    <citation type="submission" date="2019-12" db="EMBL/GenBank/DDBJ databases">
        <title>Whole-genome sequencing of Allorhizobium vitis.</title>
        <authorList>
            <person name="Gan H.M."/>
            <person name="Szegedi E."/>
            <person name="Burr T."/>
            <person name="Savka M.A."/>
        </authorList>
    </citation>
    <scope>NUCLEOTIDE SEQUENCE [LARGE SCALE GENOMIC DNA]</scope>
    <source>
        <strain evidence="7 8">CG516</strain>
    </source>
</reference>
<evidence type="ECO:0000256" key="1">
    <source>
        <dbReference type="ARBA" id="ARBA00004418"/>
    </source>
</evidence>
<dbReference type="Pfam" id="PF00496">
    <property type="entry name" value="SBP_bac_5"/>
    <property type="match status" value="1"/>
</dbReference>
<gene>
    <name evidence="7" type="ORF">GOZ90_12185</name>
</gene>
<dbReference type="RefSeq" id="WP_156614852.1">
    <property type="nucleotide sequence ID" value="NZ_WPHR01000008.1"/>
</dbReference>
<dbReference type="SUPFAM" id="SSF53850">
    <property type="entry name" value="Periplasmic binding protein-like II"/>
    <property type="match status" value="1"/>
</dbReference>
<comment type="similarity">
    <text evidence="2">Belongs to the bacterial solute-binding protein 5 family.</text>
</comment>
<comment type="subcellular location">
    <subcellularLocation>
        <location evidence="1">Periplasm</location>
    </subcellularLocation>
</comment>
<dbReference type="InterPro" id="IPR030678">
    <property type="entry name" value="Peptide/Ni-bd"/>
</dbReference>
<evidence type="ECO:0000256" key="5">
    <source>
        <dbReference type="SAM" id="SignalP"/>
    </source>
</evidence>
<comment type="caution">
    <text evidence="7">The sequence shown here is derived from an EMBL/GenBank/DDBJ whole genome shotgun (WGS) entry which is preliminary data.</text>
</comment>
<dbReference type="Gene3D" id="3.40.190.10">
    <property type="entry name" value="Periplasmic binding protein-like II"/>
    <property type="match status" value="1"/>
</dbReference>
<feature type="signal peptide" evidence="5">
    <location>
        <begin position="1"/>
        <end position="31"/>
    </location>
</feature>
<dbReference type="AlphaFoldDB" id="A0A6L6VGJ1"/>
<accession>A0A6L6VGJ1</accession>
<sequence length="522" mass="56358">MNHKPDKSPLARSAAAVVALAAALTGFSASAAELTVARSVDADGLDPQKASTTQSLQITNLIFDTLLTMAKDGSIHPGLASAWTMAPDGKSYDFTIRDGIKCHDGSTFDAAAAKASLDRALDPATVNPNLSAWGPITESSVEGKVLKVTLSEPYGPFTSFLTSIQAGFICPSSASAKEFKPIGTGPFKFVNWTRNDSIQLEANADYKNVNPLIENPGKPHIDKLTFKVIPEAVARMAALRSGEVDMVEPSLEEAADLKADSNFKVYAADLSGQQMLAAFTWKIKPLDNPDIRKAIGMAMNRDAYASIAFEGLVNTANCPVAPNLFATDEALCATWGVKYDPEAAKALMAKALMAKAGYSPEKPLKVKLLVHKLPGWDQMHQIMQQDLAAIGVQAEIETREVAAYFDYMKGVNERTDGEPAVWTMGMSGVDPDYLTFLWKRPGFVNMGINADLDGMLDEQRKLSGDARAAKIHDIEKYLMENAYAIPLLSPGWGWLMASTSKVDGFKMGFMVSLLFNDVSVKP</sequence>
<dbReference type="InterPro" id="IPR039424">
    <property type="entry name" value="SBP_5"/>
</dbReference>
<dbReference type="PANTHER" id="PTHR30290:SF9">
    <property type="entry name" value="OLIGOPEPTIDE-BINDING PROTEIN APPA"/>
    <property type="match status" value="1"/>
</dbReference>
<dbReference type="CDD" id="cd00995">
    <property type="entry name" value="PBP2_NikA_DppA_OppA_like"/>
    <property type="match status" value="1"/>
</dbReference>
<feature type="domain" description="Solute-binding protein family 5" evidence="6">
    <location>
        <begin position="75"/>
        <end position="438"/>
    </location>
</feature>
<evidence type="ECO:0000256" key="2">
    <source>
        <dbReference type="ARBA" id="ARBA00005695"/>
    </source>
</evidence>
<dbReference type="PANTHER" id="PTHR30290">
    <property type="entry name" value="PERIPLASMIC BINDING COMPONENT OF ABC TRANSPORTER"/>
    <property type="match status" value="1"/>
</dbReference>
<evidence type="ECO:0000256" key="3">
    <source>
        <dbReference type="ARBA" id="ARBA00022448"/>
    </source>
</evidence>
<dbReference type="Proteomes" id="UP000477951">
    <property type="component" value="Unassembled WGS sequence"/>
</dbReference>
<dbReference type="InterPro" id="IPR000914">
    <property type="entry name" value="SBP_5_dom"/>
</dbReference>
<evidence type="ECO:0000313" key="8">
    <source>
        <dbReference type="Proteomes" id="UP000477951"/>
    </source>
</evidence>
<keyword evidence="3" id="KW-0813">Transport</keyword>
<organism evidence="7 8">
    <name type="scientific">Agrobacterium vitis</name>
    <name type="common">Rhizobium vitis</name>
    <dbReference type="NCBI Taxonomy" id="373"/>
    <lineage>
        <taxon>Bacteria</taxon>
        <taxon>Pseudomonadati</taxon>
        <taxon>Pseudomonadota</taxon>
        <taxon>Alphaproteobacteria</taxon>
        <taxon>Hyphomicrobiales</taxon>
        <taxon>Rhizobiaceae</taxon>
        <taxon>Rhizobium/Agrobacterium group</taxon>
        <taxon>Agrobacterium</taxon>
    </lineage>
</organism>
<protein>
    <submittedName>
        <fullName evidence="7">ABC transporter substrate-binding protein</fullName>
    </submittedName>
</protein>
<evidence type="ECO:0000259" key="6">
    <source>
        <dbReference type="Pfam" id="PF00496"/>
    </source>
</evidence>